<dbReference type="AlphaFoldDB" id="E8V0L4"/>
<accession>E8V0L4</accession>
<dbReference type="PANTHER" id="PTHR30383">
    <property type="entry name" value="THIOESTERASE 1/PROTEASE 1/LYSOPHOSPHOLIPASE L1"/>
    <property type="match status" value="1"/>
</dbReference>
<protein>
    <submittedName>
        <fullName evidence="3">Lipolytic protein G-D-S-L family</fullName>
    </submittedName>
</protein>
<evidence type="ECO:0000313" key="4">
    <source>
        <dbReference type="Proteomes" id="UP000006844"/>
    </source>
</evidence>
<dbReference type="CDD" id="cd04501">
    <property type="entry name" value="SGNH_hydrolase_like_4"/>
    <property type="match status" value="1"/>
</dbReference>
<reference evidence="3 4" key="1">
    <citation type="journal article" date="2012" name="Stand. Genomic Sci.">
        <title>Complete genome sequence of Terriglobus saanensis type strain SP1PR4(T), an Acidobacteria from tundra soil.</title>
        <authorList>
            <person name="Rawat S.R."/>
            <person name="Mannisto M.K."/>
            <person name="Starovoytov V."/>
            <person name="Goodwin L."/>
            <person name="Nolan M."/>
            <person name="Hauser L."/>
            <person name="Land M."/>
            <person name="Davenport K.W."/>
            <person name="Woyke T."/>
            <person name="Haggblom M.M."/>
        </authorList>
    </citation>
    <scope>NUCLEOTIDE SEQUENCE</scope>
    <source>
        <strain evidence="4">ATCC BAA-1853 / DSM 23119 / SP1PR4</strain>
    </source>
</reference>
<evidence type="ECO:0000313" key="3">
    <source>
        <dbReference type="EMBL" id="ADV81077.1"/>
    </source>
</evidence>
<dbReference type="KEGG" id="tsa:AciPR4_0239"/>
<dbReference type="STRING" id="401053.AciPR4_0239"/>
<dbReference type="eggNOG" id="COG2755">
    <property type="taxonomic scope" value="Bacteria"/>
</dbReference>
<dbReference type="InterPro" id="IPR013830">
    <property type="entry name" value="SGNH_hydro"/>
</dbReference>
<keyword evidence="1" id="KW-0732">Signal</keyword>
<dbReference type="SUPFAM" id="SSF52266">
    <property type="entry name" value="SGNH hydrolase"/>
    <property type="match status" value="1"/>
</dbReference>
<dbReference type="Gene3D" id="3.40.50.1110">
    <property type="entry name" value="SGNH hydrolase"/>
    <property type="match status" value="1"/>
</dbReference>
<feature type="signal peptide" evidence="1">
    <location>
        <begin position="1"/>
        <end position="20"/>
    </location>
</feature>
<sequence length="269" mass="28714">MRRIDFALLAATTLLPSALAGQASPAPMPASPSLKVDATLVTPVTELTTAQITAMQKKLADWPQLERYRAANAALPAPAPGEQRVVFYGDSITDAWAGPKNSATFFPGKNYIGRGISGQTTPQMLVRFQQDVVALHPAAVVVLAGTNDLAGNTGLSTQEMIEDNIRSMADIARANGIRFVLASLLPVSDYKWRPGLQPAAKVRAVNLWMKQFAAERGLVYVDYYSALANAEGGMREGTSNDGVHPTGMGYTVMMPIAQEGIDKALKGKP</sequence>
<evidence type="ECO:0000259" key="2">
    <source>
        <dbReference type="Pfam" id="PF13472"/>
    </source>
</evidence>
<dbReference type="InterPro" id="IPR051532">
    <property type="entry name" value="Ester_Hydrolysis_Enzymes"/>
</dbReference>
<feature type="chain" id="PRO_5003228999" evidence="1">
    <location>
        <begin position="21"/>
        <end position="269"/>
    </location>
</feature>
<dbReference type="InterPro" id="IPR036514">
    <property type="entry name" value="SGNH_hydro_sf"/>
</dbReference>
<dbReference type="RefSeq" id="WP_013566810.1">
    <property type="nucleotide sequence ID" value="NC_014963.1"/>
</dbReference>
<dbReference type="GO" id="GO:0004622">
    <property type="term" value="F:phosphatidylcholine lysophospholipase activity"/>
    <property type="evidence" value="ECO:0007669"/>
    <property type="project" value="TreeGrafter"/>
</dbReference>
<feature type="domain" description="SGNH hydrolase-type esterase" evidence="2">
    <location>
        <begin position="87"/>
        <end position="251"/>
    </location>
</feature>
<proteinExistence type="predicted"/>
<dbReference type="OrthoDB" id="2513075at2"/>
<dbReference type="PANTHER" id="PTHR30383:SF5">
    <property type="entry name" value="SGNH HYDROLASE-TYPE ESTERASE DOMAIN-CONTAINING PROTEIN"/>
    <property type="match status" value="1"/>
</dbReference>
<name>E8V0L4_TERSS</name>
<gene>
    <name evidence="3" type="ordered locus">AciPR4_0239</name>
</gene>
<keyword evidence="4" id="KW-1185">Reference proteome</keyword>
<dbReference type="Pfam" id="PF13472">
    <property type="entry name" value="Lipase_GDSL_2"/>
    <property type="match status" value="1"/>
</dbReference>
<evidence type="ECO:0000256" key="1">
    <source>
        <dbReference type="SAM" id="SignalP"/>
    </source>
</evidence>
<organism evidence="3 4">
    <name type="scientific">Terriglobus saanensis (strain ATCC BAA-1853 / DSM 23119 / SP1PR4)</name>
    <dbReference type="NCBI Taxonomy" id="401053"/>
    <lineage>
        <taxon>Bacteria</taxon>
        <taxon>Pseudomonadati</taxon>
        <taxon>Acidobacteriota</taxon>
        <taxon>Terriglobia</taxon>
        <taxon>Terriglobales</taxon>
        <taxon>Acidobacteriaceae</taxon>
        <taxon>Terriglobus</taxon>
    </lineage>
</organism>
<dbReference type="Proteomes" id="UP000006844">
    <property type="component" value="Chromosome"/>
</dbReference>
<dbReference type="EMBL" id="CP002467">
    <property type="protein sequence ID" value="ADV81077.1"/>
    <property type="molecule type" value="Genomic_DNA"/>
</dbReference>
<dbReference type="HOGENOM" id="CLU_051989_5_1_0"/>